<dbReference type="Proteomes" id="UP000026962">
    <property type="component" value="Chromosome 9"/>
</dbReference>
<proteinExistence type="predicted"/>
<organism evidence="2">
    <name type="scientific">Oryza punctata</name>
    <name type="common">Red rice</name>
    <dbReference type="NCBI Taxonomy" id="4537"/>
    <lineage>
        <taxon>Eukaryota</taxon>
        <taxon>Viridiplantae</taxon>
        <taxon>Streptophyta</taxon>
        <taxon>Embryophyta</taxon>
        <taxon>Tracheophyta</taxon>
        <taxon>Spermatophyta</taxon>
        <taxon>Magnoliopsida</taxon>
        <taxon>Liliopsida</taxon>
        <taxon>Poales</taxon>
        <taxon>Poaceae</taxon>
        <taxon>BOP clade</taxon>
        <taxon>Oryzoideae</taxon>
        <taxon>Oryzeae</taxon>
        <taxon>Oryzinae</taxon>
        <taxon>Oryza</taxon>
    </lineage>
</organism>
<dbReference type="InterPro" id="IPR005174">
    <property type="entry name" value="KIB1-4_b-propeller"/>
</dbReference>
<dbReference type="AlphaFoldDB" id="A0A0E0M0U1"/>
<sequence length="311" mass="33851">MEGKDNNESPSLDPNLAPLLLFGHDDDAATFMYSVPTRAPLPTDDDMDGMMRAHRRWTTAQGWLLMARRGSPSPCTFLWDPFTGRRIATTLFSPKAATGCVSCHAVVPRTPAASSSSSTSTTRCSDIATPETNIGWSISTSSPGRFTTSTFYTDFTDHVVVLEFSPEPVFTVTAVDGDHRCQAGYTRRTANLVESNGELHHVFSHPIICSRIVARVSVYKLISVAAQKQRSAWVKVDSLGGRVFFVGTNSLGVGASLDAKETGLKGNCIYYWGINGKVLCVYDMERGTTVVINPGANLPYDQSPEVLMPTR</sequence>
<evidence type="ECO:0000259" key="1">
    <source>
        <dbReference type="Pfam" id="PF03478"/>
    </source>
</evidence>
<dbReference type="OMA" id="KQRSAWV"/>
<dbReference type="HOGENOM" id="CLU_032864_3_0_1"/>
<reference evidence="2" key="2">
    <citation type="submission" date="2018-05" db="EMBL/GenBank/DDBJ databases">
        <title>OpunRS2 (Oryza punctata Reference Sequence Version 2).</title>
        <authorList>
            <person name="Zhang J."/>
            <person name="Kudrna D."/>
            <person name="Lee S."/>
            <person name="Talag J."/>
            <person name="Welchert J."/>
            <person name="Wing R.A."/>
        </authorList>
    </citation>
    <scope>NUCLEOTIDE SEQUENCE [LARGE SCALE GENOMIC DNA]</scope>
</reference>
<feature type="domain" description="KIB1-4 beta-propeller" evidence="1">
    <location>
        <begin position="37"/>
        <end position="283"/>
    </location>
</feature>
<dbReference type="eggNOG" id="ENOG502RQG7">
    <property type="taxonomic scope" value="Eukaryota"/>
</dbReference>
<dbReference type="PANTHER" id="PTHR33127:SF5">
    <property type="entry name" value="TRANSMEMBRANE PROTEIN"/>
    <property type="match status" value="1"/>
</dbReference>
<keyword evidence="3" id="KW-1185">Reference proteome</keyword>
<dbReference type="PANTHER" id="PTHR33127">
    <property type="entry name" value="TRANSMEMBRANE PROTEIN"/>
    <property type="match status" value="1"/>
</dbReference>
<evidence type="ECO:0000313" key="3">
    <source>
        <dbReference type="Proteomes" id="UP000026962"/>
    </source>
</evidence>
<dbReference type="Pfam" id="PF03478">
    <property type="entry name" value="Beta-prop_KIB1-4"/>
    <property type="match status" value="1"/>
</dbReference>
<accession>A0A0E0M0U1</accession>
<dbReference type="STRING" id="4537.A0A0E0M0U1"/>
<dbReference type="EnsemblPlants" id="OPUNC09G07680.1">
    <property type="protein sequence ID" value="OPUNC09G07680.1"/>
    <property type="gene ID" value="OPUNC09G07680"/>
</dbReference>
<name>A0A0E0M0U1_ORYPU</name>
<evidence type="ECO:0000313" key="2">
    <source>
        <dbReference type="EnsemblPlants" id="OPUNC09G07680.1"/>
    </source>
</evidence>
<dbReference type="Gramene" id="OPUNC09G07680.1">
    <property type="protein sequence ID" value="OPUNC09G07680.1"/>
    <property type="gene ID" value="OPUNC09G07680"/>
</dbReference>
<protein>
    <recommendedName>
        <fullName evidence="1">KIB1-4 beta-propeller domain-containing protein</fullName>
    </recommendedName>
</protein>
<reference evidence="2" key="1">
    <citation type="submission" date="2015-04" db="UniProtKB">
        <authorList>
            <consortium name="EnsemblPlants"/>
        </authorList>
    </citation>
    <scope>IDENTIFICATION</scope>
</reference>